<dbReference type="PROSITE" id="PS51257">
    <property type="entry name" value="PROKAR_LIPOPROTEIN"/>
    <property type="match status" value="1"/>
</dbReference>
<protein>
    <submittedName>
        <fullName evidence="6">ABC transporter substrate-binding protein</fullName>
    </submittedName>
</protein>
<feature type="region of interest" description="Disordered" evidence="4">
    <location>
        <begin position="22"/>
        <end position="73"/>
    </location>
</feature>
<evidence type="ECO:0000313" key="7">
    <source>
        <dbReference type="Proteomes" id="UP001595921"/>
    </source>
</evidence>
<evidence type="ECO:0000313" key="6">
    <source>
        <dbReference type="EMBL" id="MFC4356795.1"/>
    </source>
</evidence>
<keyword evidence="3" id="KW-0732">Signal</keyword>
<dbReference type="Proteomes" id="UP001595921">
    <property type="component" value="Unassembled WGS sequence"/>
</dbReference>
<dbReference type="Pfam" id="PF01497">
    <property type="entry name" value="Peripla_BP_2"/>
    <property type="match status" value="1"/>
</dbReference>
<comment type="subcellular location">
    <subcellularLocation>
        <location evidence="1">Cell envelope</location>
    </subcellularLocation>
</comment>
<name>A0ABD5P7D2_9EURY</name>
<feature type="domain" description="Fe/B12 periplasmic-binding" evidence="5">
    <location>
        <begin position="210"/>
        <end position="358"/>
    </location>
</feature>
<evidence type="ECO:0000256" key="1">
    <source>
        <dbReference type="ARBA" id="ARBA00004196"/>
    </source>
</evidence>
<dbReference type="EMBL" id="JBHSDS010000002">
    <property type="protein sequence ID" value="MFC4356795.1"/>
    <property type="molecule type" value="Genomic_DNA"/>
</dbReference>
<keyword evidence="7" id="KW-1185">Reference proteome</keyword>
<dbReference type="SUPFAM" id="SSF53807">
    <property type="entry name" value="Helical backbone' metal receptor"/>
    <property type="match status" value="1"/>
</dbReference>
<dbReference type="RefSeq" id="WP_267625233.1">
    <property type="nucleotide sequence ID" value="NZ_JAODIW010000010.1"/>
</dbReference>
<evidence type="ECO:0000259" key="5">
    <source>
        <dbReference type="Pfam" id="PF01497"/>
    </source>
</evidence>
<dbReference type="PANTHER" id="PTHR30532:SF1">
    <property type="entry name" value="IRON(3+)-HYDROXAMATE-BINDING PROTEIN FHUD"/>
    <property type="match status" value="1"/>
</dbReference>
<dbReference type="InterPro" id="IPR006311">
    <property type="entry name" value="TAT_signal"/>
</dbReference>
<dbReference type="InterPro" id="IPR002491">
    <property type="entry name" value="ABC_transptr_periplasmic_BD"/>
</dbReference>
<organism evidence="6 7">
    <name type="scientific">Halobium salinum</name>
    <dbReference type="NCBI Taxonomy" id="1364940"/>
    <lineage>
        <taxon>Archaea</taxon>
        <taxon>Methanobacteriati</taxon>
        <taxon>Methanobacteriota</taxon>
        <taxon>Stenosarchaea group</taxon>
        <taxon>Halobacteria</taxon>
        <taxon>Halobacteriales</taxon>
        <taxon>Haloferacaceae</taxon>
        <taxon>Halobium</taxon>
    </lineage>
</organism>
<keyword evidence="2" id="KW-0813">Transport</keyword>
<sequence length="413" mass="45345">MTDDSGRTRRRFLTASGAIVGAGLAGCTGSTTDSPAAANGTAATGTTSATTGDESTEGTTTDEGSADDGSYSVSMAPTGTVEFDAVPEEWVTYKTGYGDMGIALGMADGLVGLDRPEESLALLEERFYSQLPGFELDTDGITSIRSDDAIDKEVFYELGADLHLMDPNLPLVYFEWDEADVEEVSETVAPFFGNFIRRPRDDAWGEEYAFYTLYEAFEKVSKVFRRGDRYEAFAEVHDGMHTRIADALSPESERPSVGLLNGGSDPSKGKFYAMDPTAKGYEMKQYRDLGIRNAFEGVETGEYGLVDWETLLEVDPEILIFHWGVTYPTDEFRSQFVDPMRNDDIGQRLTAVQEGNLYPGGTAEQGPIINLFQTEMLARQQYPDEFGEFTGFGTPEDPLFDRKRVADIVAGDL</sequence>
<accession>A0ABD5P7D2</accession>
<dbReference type="PROSITE" id="PS51318">
    <property type="entry name" value="TAT"/>
    <property type="match status" value="1"/>
</dbReference>
<proteinExistence type="predicted"/>
<dbReference type="Gene3D" id="3.40.50.1980">
    <property type="entry name" value="Nitrogenase molybdenum iron protein domain"/>
    <property type="match status" value="2"/>
</dbReference>
<gene>
    <name evidence="6" type="ORF">ACFO0N_02400</name>
</gene>
<evidence type="ECO:0000256" key="4">
    <source>
        <dbReference type="SAM" id="MobiDB-lite"/>
    </source>
</evidence>
<reference evidence="6 7" key="1">
    <citation type="journal article" date="2019" name="Int. J. Syst. Evol. Microbiol.">
        <title>The Global Catalogue of Microorganisms (GCM) 10K type strain sequencing project: providing services to taxonomists for standard genome sequencing and annotation.</title>
        <authorList>
            <consortium name="The Broad Institute Genomics Platform"/>
            <consortium name="The Broad Institute Genome Sequencing Center for Infectious Disease"/>
            <person name="Wu L."/>
            <person name="Ma J."/>
        </authorList>
    </citation>
    <scope>NUCLEOTIDE SEQUENCE [LARGE SCALE GENOMIC DNA]</scope>
    <source>
        <strain evidence="6 7">CGMCC 1.12553</strain>
    </source>
</reference>
<feature type="compositionally biased region" description="Low complexity" evidence="4">
    <location>
        <begin position="32"/>
        <end position="70"/>
    </location>
</feature>
<comment type="caution">
    <text evidence="6">The sequence shown here is derived from an EMBL/GenBank/DDBJ whole genome shotgun (WGS) entry which is preliminary data.</text>
</comment>
<dbReference type="InterPro" id="IPR051313">
    <property type="entry name" value="Bact_iron-sidero_bind"/>
</dbReference>
<evidence type="ECO:0000256" key="2">
    <source>
        <dbReference type="ARBA" id="ARBA00022448"/>
    </source>
</evidence>
<dbReference type="AlphaFoldDB" id="A0ABD5P7D2"/>
<dbReference type="PANTHER" id="PTHR30532">
    <property type="entry name" value="IRON III DICITRATE-BINDING PERIPLASMIC PROTEIN"/>
    <property type="match status" value="1"/>
</dbReference>
<evidence type="ECO:0000256" key="3">
    <source>
        <dbReference type="ARBA" id="ARBA00022729"/>
    </source>
</evidence>